<proteinExistence type="predicted"/>
<name>A0A392ULF4_9FABA</name>
<reference evidence="1 2" key="1">
    <citation type="journal article" date="2018" name="Front. Plant Sci.">
        <title>Red Clover (Trifolium pratense) and Zigzag Clover (T. medium) - A Picture of Genomic Similarities and Differences.</title>
        <authorList>
            <person name="Dluhosova J."/>
            <person name="Istvanek J."/>
            <person name="Nedelnik J."/>
            <person name="Repkova J."/>
        </authorList>
    </citation>
    <scope>NUCLEOTIDE SEQUENCE [LARGE SCALE GENOMIC DNA]</scope>
    <source>
        <strain evidence="2">cv. 10/8</strain>
        <tissue evidence="1">Leaf</tissue>
    </source>
</reference>
<dbReference type="Proteomes" id="UP000265520">
    <property type="component" value="Unassembled WGS sequence"/>
</dbReference>
<keyword evidence="2" id="KW-1185">Reference proteome</keyword>
<feature type="non-terminal residue" evidence="1">
    <location>
        <position position="1"/>
    </location>
</feature>
<comment type="caution">
    <text evidence="1">The sequence shown here is derived from an EMBL/GenBank/DDBJ whole genome shotgun (WGS) entry which is preliminary data.</text>
</comment>
<dbReference type="AlphaFoldDB" id="A0A392ULF4"/>
<protein>
    <submittedName>
        <fullName evidence="1">Uncharacterized protein</fullName>
    </submittedName>
</protein>
<dbReference type="EMBL" id="LXQA010834989">
    <property type="protein sequence ID" value="MCI73276.1"/>
    <property type="molecule type" value="Genomic_DNA"/>
</dbReference>
<organism evidence="1 2">
    <name type="scientific">Trifolium medium</name>
    <dbReference type="NCBI Taxonomy" id="97028"/>
    <lineage>
        <taxon>Eukaryota</taxon>
        <taxon>Viridiplantae</taxon>
        <taxon>Streptophyta</taxon>
        <taxon>Embryophyta</taxon>
        <taxon>Tracheophyta</taxon>
        <taxon>Spermatophyta</taxon>
        <taxon>Magnoliopsida</taxon>
        <taxon>eudicotyledons</taxon>
        <taxon>Gunneridae</taxon>
        <taxon>Pentapetalae</taxon>
        <taxon>rosids</taxon>
        <taxon>fabids</taxon>
        <taxon>Fabales</taxon>
        <taxon>Fabaceae</taxon>
        <taxon>Papilionoideae</taxon>
        <taxon>50 kb inversion clade</taxon>
        <taxon>NPAAA clade</taxon>
        <taxon>Hologalegina</taxon>
        <taxon>IRL clade</taxon>
        <taxon>Trifolieae</taxon>
        <taxon>Trifolium</taxon>
    </lineage>
</organism>
<evidence type="ECO:0000313" key="2">
    <source>
        <dbReference type="Proteomes" id="UP000265520"/>
    </source>
</evidence>
<sequence length="19" mass="2139">KEVLDAHGINIAVKHFSNF</sequence>
<accession>A0A392ULF4</accession>
<evidence type="ECO:0000313" key="1">
    <source>
        <dbReference type="EMBL" id="MCI73276.1"/>
    </source>
</evidence>